<dbReference type="GO" id="GO:0008017">
    <property type="term" value="F:microtubule binding"/>
    <property type="evidence" value="ECO:0007669"/>
    <property type="project" value="InterPro"/>
</dbReference>
<dbReference type="InterPro" id="IPR036534">
    <property type="entry name" value="GAR_dom_sf"/>
</dbReference>
<feature type="domain" description="GAR" evidence="5">
    <location>
        <begin position="984"/>
        <end position="1060"/>
    </location>
</feature>
<feature type="region of interest" description="Disordered" evidence="4">
    <location>
        <begin position="432"/>
        <end position="478"/>
    </location>
</feature>
<feature type="region of interest" description="Disordered" evidence="4">
    <location>
        <begin position="957"/>
        <end position="980"/>
    </location>
</feature>
<organism evidence="6 7">
    <name type="scientific">Cercospora berteroae</name>
    <dbReference type="NCBI Taxonomy" id="357750"/>
    <lineage>
        <taxon>Eukaryota</taxon>
        <taxon>Fungi</taxon>
        <taxon>Dikarya</taxon>
        <taxon>Ascomycota</taxon>
        <taxon>Pezizomycotina</taxon>
        <taxon>Dothideomycetes</taxon>
        <taxon>Dothideomycetidae</taxon>
        <taxon>Mycosphaerellales</taxon>
        <taxon>Mycosphaerellaceae</taxon>
        <taxon>Cercospora</taxon>
    </lineage>
</organism>
<feature type="region of interest" description="Disordered" evidence="4">
    <location>
        <begin position="368"/>
        <end position="407"/>
    </location>
</feature>
<dbReference type="SUPFAM" id="SSF143575">
    <property type="entry name" value="GAS2 domain-like"/>
    <property type="match status" value="1"/>
</dbReference>
<feature type="compositionally biased region" description="Polar residues" evidence="4">
    <location>
        <begin position="687"/>
        <end position="696"/>
    </location>
</feature>
<feature type="compositionally biased region" description="Polar residues" evidence="4">
    <location>
        <begin position="443"/>
        <end position="464"/>
    </location>
</feature>
<feature type="compositionally biased region" description="Polar residues" evidence="4">
    <location>
        <begin position="647"/>
        <end position="660"/>
    </location>
</feature>
<name>A0A2S6C9I1_9PEZI</name>
<feature type="compositionally biased region" description="Basic and acidic residues" evidence="4">
    <location>
        <begin position="1196"/>
        <end position="1221"/>
    </location>
</feature>
<evidence type="ECO:0000256" key="2">
    <source>
        <dbReference type="ARBA" id="ARBA00022490"/>
    </source>
</evidence>
<feature type="region of interest" description="Disordered" evidence="4">
    <location>
        <begin position="513"/>
        <end position="544"/>
    </location>
</feature>
<evidence type="ECO:0000256" key="3">
    <source>
        <dbReference type="ARBA" id="ARBA00023212"/>
    </source>
</evidence>
<proteinExistence type="predicted"/>
<reference evidence="7" key="1">
    <citation type="journal article" date="2017" name="bioRxiv">
        <title>Conservation of a gene cluster reveals novel cercosporin biosynthetic mechanisms and extends production to the genus Colletotrichum.</title>
        <authorList>
            <person name="de Jonge R."/>
            <person name="Ebert M.K."/>
            <person name="Huitt-Roehl C.R."/>
            <person name="Pal P."/>
            <person name="Suttle J.C."/>
            <person name="Spanner R.E."/>
            <person name="Neubauer J.D."/>
            <person name="Jurick W.M.II."/>
            <person name="Stott K.A."/>
            <person name="Secor G.A."/>
            <person name="Thomma B.P.H.J."/>
            <person name="Van de Peer Y."/>
            <person name="Townsend C.A."/>
            <person name="Bolton M.D."/>
        </authorList>
    </citation>
    <scope>NUCLEOTIDE SEQUENCE [LARGE SCALE GENOMIC DNA]</scope>
    <source>
        <strain evidence="7">CBS538.71</strain>
    </source>
</reference>
<dbReference type="Pfam" id="PF02187">
    <property type="entry name" value="GAS2"/>
    <property type="match status" value="1"/>
</dbReference>
<evidence type="ECO:0000313" key="7">
    <source>
        <dbReference type="Proteomes" id="UP000237631"/>
    </source>
</evidence>
<dbReference type="OrthoDB" id="5409589at2759"/>
<evidence type="ECO:0000313" key="6">
    <source>
        <dbReference type="EMBL" id="PPJ56386.1"/>
    </source>
</evidence>
<feature type="region of interest" description="Disordered" evidence="4">
    <location>
        <begin position="556"/>
        <end position="608"/>
    </location>
</feature>
<feature type="compositionally biased region" description="Low complexity" evidence="4">
    <location>
        <begin position="924"/>
        <end position="935"/>
    </location>
</feature>
<feature type="compositionally biased region" description="Low complexity" evidence="4">
    <location>
        <begin position="882"/>
        <end position="891"/>
    </location>
</feature>
<dbReference type="AlphaFoldDB" id="A0A2S6C9I1"/>
<evidence type="ECO:0000259" key="5">
    <source>
        <dbReference type="PROSITE" id="PS51460"/>
    </source>
</evidence>
<dbReference type="InterPro" id="IPR003108">
    <property type="entry name" value="GAR_dom"/>
</dbReference>
<feature type="region of interest" description="Disordered" evidence="4">
    <location>
        <begin position="624"/>
        <end position="672"/>
    </location>
</feature>
<feature type="compositionally biased region" description="Low complexity" evidence="4">
    <location>
        <begin position="744"/>
        <end position="757"/>
    </location>
</feature>
<comment type="subcellular location">
    <subcellularLocation>
        <location evidence="1">Cytoplasm</location>
        <location evidence="1">Cytoskeleton</location>
    </subcellularLocation>
</comment>
<keyword evidence="7" id="KW-1185">Reference proteome</keyword>
<feature type="region of interest" description="Disordered" evidence="4">
    <location>
        <begin position="687"/>
        <end position="936"/>
    </location>
</feature>
<accession>A0A2S6C9I1</accession>
<keyword evidence="3" id="KW-0206">Cytoskeleton</keyword>
<feature type="compositionally biased region" description="Basic residues" evidence="4">
    <location>
        <begin position="20"/>
        <end position="37"/>
    </location>
</feature>
<feature type="compositionally biased region" description="Polar residues" evidence="4">
    <location>
        <begin position="528"/>
        <end position="541"/>
    </location>
</feature>
<feature type="compositionally biased region" description="Polar residues" evidence="4">
    <location>
        <begin position="597"/>
        <end position="608"/>
    </location>
</feature>
<feature type="region of interest" description="Disordered" evidence="4">
    <location>
        <begin position="1"/>
        <end position="38"/>
    </location>
</feature>
<protein>
    <recommendedName>
        <fullName evidence="5">GAR domain-containing protein</fullName>
    </recommendedName>
</protein>
<keyword evidence="2" id="KW-0963">Cytoplasm</keyword>
<feature type="compositionally biased region" description="Basic and acidic residues" evidence="4">
    <location>
        <begin position="1116"/>
        <end position="1127"/>
    </location>
</feature>
<feature type="compositionally biased region" description="Polar residues" evidence="4">
    <location>
        <begin position="1167"/>
        <end position="1176"/>
    </location>
</feature>
<feature type="compositionally biased region" description="Low complexity" evidence="4">
    <location>
        <begin position="863"/>
        <end position="874"/>
    </location>
</feature>
<gene>
    <name evidence="6" type="ORF">CBER1_00685</name>
</gene>
<dbReference type="PROSITE" id="PS51460">
    <property type="entry name" value="GAR"/>
    <property type="match status" value="1"/>
</dbReference>
<dbReference type="Gene3D" id="3.30.920.20">
    <property type="entry name" value="Gas2-like domain"/>
    <property type="match status" value="1"/>
</dbReference>
<feature type="compositionally biased region" description="Pro residues" evidence="4">
    <location>
        <begin position="853"/>
        <end position="862"/>
    </location>
</feature>
<evidence type="ECO:0000256" key="1">
    <source>
        <dbReference type="ARBA" id="ARBA00004245"/>
    </source>
</evidence>
<dbReference type="EMBL" id="PNEN01000520">
    <property type="protein sequence ID" value="PPJ56386.1"/>
    <property type="molecule type" value="Genomic_DNA"/>
</dbReference>
<dbReference type="GO" id="GO:0005856">
    <property type="term" value="C:cytoskeleton"/>
    <property type="evidence" value="ECO:0007669"/>
    <property type="project" value="UniProtKB-SubCell"/>
</dbReference>
<dbReference type="Proteomes" id="UP000237631">
    <property type="component" value="Unassembled WGS sequence"/>
</dbReference>
<feature type="compositionally biased region" description="Low complexity" evidence="4">
    <location>
        <begin position="1145"/>
        <end position="1166"/>
    </location>
</feature>
<dbReference type="STRING" id="357750.A0A2S6C9I1"/>
<comment type="caution">
    <text evidence="6">The sequence shown here is derived from an EMBL/GenBank/DDBJ whole genome shotgun (WGS) entry which is preliminary data.</text>
</comment>
<sequence>MASASSAFVNPPRLPSPTHGRIHARKPSRSPTRHHVRHSDALLRDLSPTATLRAFVTDPSEMADGSDALVASIRSATMAERSLGAKAAQTCLDLRNWTREMEQWQWPNTFAAPAESSHDRSSMTKSHTNDAYWGSLPAGLVQEYEERADEIGQALDEIDVEELKDYVLNSHYRVNSRPPSRLDGAGEHDLHTTTDLKKLDDFTALVTATILQALPFLTRLNRLLDVWTTRLIILRSAPRFIDDRRRAKSELKNCWAAISTSPGNSTIGVDSTNFTRDTMKTMQSSLEQQIGRLGKRLDRFLDNLEGRSDCVPDEWIDDFESLEAEYGSFVVQAERTVNEHEWRQQRQSIHSRGEKTLAATAITSRNGTLAISETEDPLSDDDAIRRPSDSIRSSVDESQLAELSVDTSTLTSIPVTSEIVELSANEPWATGNRSVSAPLKVMPQSQLPSATDSNSGGLSRSASTNDREKEETSGSVAAKRAAFLRDIERNQSLNKSTQSPVRPFERASNAFTRLFKKDKNTEEVPLSRSGSRLANGRNSSAERAALSPVSFASSRFNSVSPTMSTQSGANSSKSSVNEPEGSDTSRSTARRSDHSAQGNSQNASHARWAMTTSGAEHSILHQNSRSSFASPPDEPRQEEFPDGWPLSHNSEPRQQSSSAEPAQAHNVAQPVAAMAVMNTDDFDKTFVQSFAPQTSSKPKDSEHSSGSTRRASLAPPSESPEFLPGETPETPQWAPVTRDERRASTSPSRPRTTPSQPELQSVPGAKPSPVDAETSDVEAGSIYKVKRASIASIEAFSRSELKSIDVPKSSRHSSVSSRRSPSRTPVSISRRASAIADEGKRASVDNGAVALGPPIPPTPPPRRSSLPSHPSPSSNQATPEISRSSPVVEQPPESPLAPLNVAMKKMRGNKNTLRESAASAPDHSPVGSPSLPPVLADSFDRHVSEVLETLPASIRFKSRAGAETPTSRPRGYSGPRPKASTLRVVPKGEQMTIAPVDGSPRKARSAAEPEVKLYHLTHSGREDPIKLFVRLVGEGERVMVRVGGGWADLADYLRDFANHHGSRTVSEGNLEVAALPTVPGSMRKSSNPAEYIRAKTPTPMTPRESYRPGSSDDDEMPLKRPPLDSRETANSLSAASPFGGDHPVSTPKSSKSSSSGSRPSTAGASRPSSRQTQAPMSGNGGLSGPSSATKRGGLPADKERWVEGMIERAKKSASAEKSKEEKEKYFGELGKAGGTRRVIFRSGSGTGPFQDRTSR</sequence>
<feature type="compositionally biased region" description="Polar residues" evidence="4">
    <location>
        <begin position="556"/>
        <end position="577"/>
    </location>
</feature>
<feature type="region of interest" description="Disordered" evidence="4">
    <location>
        <begin position="1076"/>
        <end position="1221"/>
    </location>
</feature>
<evidence type="ECO:0000256" key="4">
    <source>
        <dbReference type="SAM" id="MobiDB-lite"/>
    </source>
</evidence>
<feature type="compositionally biased region" description="Low complexity" evidence="4">
    <location>
        <begin position="812"/>
        <end position="831"/>
    </location>
</feature>